<accession>A0ABY7NIN4</accession>
<proteinExistence type="predicted"/>
<reference evidence="2 3" key="1">
    <citation type="submission" date="2021-05" db="EMBL/GenBank/DDBJ databases">
        <authorList>
            <person name="Kumar R."/>
            <person name="Kumar A."/>
            <person name="Mukhia S."/>
        </authorList>
    </citation>
    <scope>NUCLEOTIDE SEQUENCE [LARGE SCALE GENOMIC DNA]</scope>
    <source>
        <strain evidence="2 3">ERMR7:08</strain>
    </source>
</reference>
<evidence type="ECO:0000313" key="3">
    <source>
        <dbReference type="Proteomes" id="UP001212421"/>
    </source>
</evidence>
<evidence type="ECO:0000256" key="1">
    <source>
        <dbReference type="SAM" id="Phobius"/>
    </source>
</evidence>
<keyword evidence="1" id="KW-0812">Transmembrane</keyword>
<keyword evidence="3" id="KW-1185">Reference proteome</keyword>
<protein>
    <submittedName>
        <fullName evidence="2">Uncharacterized protein</fullName>
    </submittedName>
</protein>
<dbReference type="EMBL" id="CP075584">
    <property type="protein sequence ID" value="WBM81652.1"/>
    <property type="molecule type" value="Genomic_DNA"/>
</dbReference>
<feature type="transmembrane region" description="Helical" evidence="1">
    <location>
        <begin position="20"/>
        <end position="40"/>
    </location>
</feature>
<name>A0ABY7NIN4_9MICO</name>
<keyword evidence="1" id="KW-1133">Transmembrane helix</keyword>
<dbReference type="Proteomes" id="UP001212421">
    <property type="component" value="Chromosome"/>
</dbReference>
<evidence type="ECO:0000313" key="2">
    <source>
        <dbReference type="EMBL" id="WBM81652.1"/>
    </source>
</evidence>
<keyword evidence="1" id="KW-0472">Membrane</keyword>
<organism evidence="2 3">
    <name type="scientific">Cryobacterium breve</name>
    <dbReference type="NCBI Taxonomy" id="1259258"/>
    <lineage>
        <taxon>Bacteria</taxon>
        <taxon>Bacillati</taxon>
        <taxon>Actinomycetota</taxon>
        <taxon>Actinomycetes</taxon>
        <taxon>Micrococcales</taxon>
        <taxon>Microbacteriaceae</taxon>
        <taxon>Cryobacterium</taxon>
    </lineage>
</organism>
<sequence length="76" mass="8183">MTPFFDISGFYVGFASQSMGGVDVALFVGLPIGALLYWLFTRNLDVAAEQLLAEEQADALELASQEQEDLPGALVD</sequence>
<gene>
    <name evidence="2" type="ORF">KIV56_07170</name>
</gene>